<protein>
    <submittedName>
        <fullName evidence="1">Uncharacterized protein</fullName>
    </submittedName>
</protein>
<dbReference type="VEuPathDB" id="MicrosporidiaDB:DI09_10p350"/>
<evidence type="ECO:0000313" key="1">
    <source>
        <dbReference type="EMBL" id="KGG53138.1"/>
    </source>
</evidence>
<accession>A0A098VVG7</accession>
<keyword evidence="2" id="KW-1185">Reference proteome</keyword>
<organism evidence="1 2">
    <name type="scientific">Mitosporidium daphniae</name>
    <dbReference type="NCBI Taxonomy" id="1485682"/>
    <lineage>
        <taxon>Eukaryota</taxon>
        <taxon>Fungi</taxon>
        <taxon>Fungi incertae sedis</taxon>
        <taxon>Microsporidia</taxon>
        <taxon>Mitosporidium</taxon>
    </lineage>
</organism>
<dbReference type="HOGENOM" id="CLU_1057998_0_0_1"/>
<proteinExistence type="predicted"/>
<dbReference type="RefSeq" id="XP_013239565.1">
    <property type="nucleotide sequence ID" value="XM_013384111.1"/>
</dbReference>
<dbReference type="Gene3D" id="3.40.50.300">
    <property type="entry name" value="P-loop containing nucleotide triphosphate hydrolases"/>
    <property type="match status" value="1"/>
</dbReference>
<dbReference type="SUPFAM" id="SSF52540">
    <property type="entry name" value="P-loop containing nucleoside triphosphate hydrolases"/>
    <property type="match status" value="1"/>
</dbReference>
<dbReference type="GeneID" id="25257991"/>
<evidence type="ECO:0000313" key="2">
    <source>
        <dbReference type="Proteomes" id="UP000029725"/>
    </source>
</evidence>
<comment type="caution">
    <text evidence="1">The sequence shown here is derived from an EMBL/GenBank/DDBJ whole genome shotgun (WGS) entry which is preliminary data.</text>
</comment>
<name>A0A098VVG7_9MICR</name>
<dbReference type="EMBL" id="JMKJ01000011">
    <property type="protein sequence ID" value="KGG53138.1"/>
    <property type="molecule type" value="Genomic_DNA"/>
</dbReference>
<gene>
    <name evidence="1" type="ORF">DI09_10p350</name>
</gene>
<reference evidence="1 2" key="1">
    <citation type="submission" date="2014-04" db="EMBL/GenBank/DDBJ databases">
        <title>A new species of microsporidia sheds light on the evolution of extreme parasitism.</title>
        <authorList>
            <person name="Haag K.L."/>
            <person name="James T.Y."/>
            <person name="Larsson R."/>
            <person name="Schaer T.M."/>
            <person name="Refardt D."/>
            <person name="Pombert J.-F."/>
            <person name="Ebert D."/>
        </authorList>
    </citation>
    <scope>NUCLEOTIDE SEQUENCE [LARGE SCALE GENOMIC DNA]</scope>
    <source>
        <strain evidence="1 2">UGP3</strain>
        <tissue evidence="1">Spores</tissue>
    </source>
</reference>
<sequence>MKVLNENHSGPWGMRLLLLRFSSEPLFSHGRQEPFLAKGIIEAQAKKELINKLAHVACYFSLKNKFFVTMFNEHPSLWEIYLQKKCMEVSTAVAASADFLHILSIATAPGMVIGITGPPECGKSFMLAMVALVSAAESSIIIGKFRFLLLDSEGGFPARHLLARLAQKYFSNAHALHNNPGMLQTWFEVQDMDEFYVAFVEALKTTPDGALLLIDSLTRPLRFSMASKILPGNDCTLPANLKTVSCLIQHASKDLGNSVSGIC</sequence>
<dbReference type="AlphaFoldDB" id="A0A098VVG7"/>
<dbReference type="InterPro" id="IPR027417">
    <property type="entry name" value="P-loop_NTPase"/>
</dbReference>
<dbReference type="Proteomes" id="UP000029725">
    <property type="component" value="Unassembled WGS sequence"/>
</dbReference>